<evidence type="ECO:0000256" key="8">
    <source>
        <dbReference type="ARBA" id="ARBA00023154"/>
    </source>
</evidence>
<dbReference type="GO" id="GO:0016726">
    <property type="term" value="F:oxidoreductase activity, acting on CH or CH2 groups, NAD or NADP as acceptor"/>
    <property type="evidence" value="ECO:0007669"/>
    <property type="project" value="UniProtKB-UniRule"/>
</dbReference>
<feature type="binding site" evidence="13">
    <location>
        <begin position="82"/>
        <end position="84"/>
    </location>
    <ligand>
        <name>NAD(+)</name>
        <dbReference type="ChEBI" id="CHEBI:57540"/>
    </ligand>
</feature>
<dbReference type="FunFam" id="3.30.360.10:FF:000009">
    <property type="entry name" value="4-hydroxy-tetrahydrodipicolinate reductase"/>
    <property type="match status" value="1"/>
</dbReference>
<proteinExistence type="inferred from homology"/>
<keyword evidence="3 13" id="KW-0028">Amino-acid biosynthesis</keyword>
<comment type="catalytic activity">
    <reaction evidence="11 13">
        <text>(S)-2,3,4,5-tetrahydrodipicolinate + NADP(+) + H2O = (2S,4S)-4-hydroxy-2,3,4,5-tetrahydrodipicolinate + NADPH + H(+)</text>
        <dbReference type="Rhea" id="RHEA:35331"/>
        <dbReference type="ChEBI" id="CHEBI:15377"/>
        <dbReference type="ChEBI" id="CHEBI:15378"/>
        <dbReference type="ChEBI" id="CHEBI:16845"/>
        <dbReference type="ChEBI" id="CHEBI:57783"/>
        <dbReference type="ChEBI" id="CHEBI:58349"/>
        <dbReference type="ChEBI" id="CHEBI:67139"/>
        <dbReference type="EC" id="1.17.1.8"/>
    </reaction>
</comment>
<evidence type="ECO:0000259" key="14">
    <source>
        <dbReference type="Pfam" id="PF01113"/>
    </source>
</evidence>
<dbReference type="GO" id="GO:0050661">
    <property type="term" value="F:NADP binding"/>
    <property type="evidence" value="ECO:0007669"/>
    <property type="project" value="UniProtKB-UniRule"/>
</dbReference>
<feature type="domain" description="Dihydrodipicolinate reductase C-terminal" evidence="15">
    <location>
        <begin position="116"/>
        <end position="251"/>
    </location>
</feature>
<dbReference type="Gene3D" id="3.40.50.720">
    <property type="entry name" value="NAD(P)-binding Rossmann-like Domain"/>
    <property type="match status" value="1"/>
</dbReference>
<dbReference type="NCBIfam" id="TIGR00036">
    <property type="entry name" value="dapB"/>
    <property type="match status" value="1"/>
</dbReference>
<dbReference type="PROSITE" id="PS01298">
    <property type="entry name" value="DAPB"/>
    <property type="match status" value="1"/>
</dbReference>
<gene>
    <name evidence="13" type="primary">dapB</name>
    <name evidence="16" type="ORF">BJY26_002114</name>
</gene>
<dbReference type="InterPro" id="IPR022664">
    <property type="entry name" value="DapB_N_CS"/>
</dbReference>
<dbReference type="GO" id="GO:0009089">
    <property type="term" value="P:lysine biosynthetic process via diaminopimelate"/>
    <property type="evidence" value="ECO:0007669"/>
    <property type="project" value="UniProtKB-UniRule"/>
</dbReference>
<dbReference type="AlphaFoldDB" id="A0A7Z0D2V0"/>
<evidence type="ECO:0000256" key="2">
    <source>
        <dbReference type="ARBA" id="ARBA00022490"/>
    </source>
</evidence>
<comment type="caution">
    <text evidence="16">The sequence shown here is derived from an EMBL/GenBank/DDBJ whole genome shotgun (WGS) entry which is preliminary data.</text>
</comment>
<dbReference type="Pfam" id="PF01113">
    <property type="entry name" value="DapB_N"/>
    <property type="match status" value="1"/>
</dbReference>
<keyword evidence="6 13" id="KW-0560">Oxidoreductase</keyword>
<comment type="similarity">
    <text evidence="1 13">Belongs to the DapB family.</text>
</comment>
<comment type="catalytic activity">
    <reaction evidence="12 13">
        <text>(S)-2,3,4,5-tetrahydrodipicolinate + NAD(+) + H2O = (2S,4S)-4-hydroxy-2,3,4,5-tetrahydrodipicolinate + NADH + H(+)</text>
        <dbReference type="Rhea" id="RHEA:35323"/>
        <dbReference type="ChEBI" id="CHEBI:15377"/>
        <dbReference type="ChEBI" id="CHEBI:15378"/>
        <dbReference type="ChEBI" id="CHEBI:16845"/>
        <dbReference type="ChEBI" id="CHEBI:57540"/>
        <dbReference type="ChEBI" id="CHEBI:57945"/>
        <dbReference type="ChEBI" id="CHEBI:67139"/>
        <dbReference type="EC" id="1.17.1.8"/>
    </reaction>
</comment>
<evidence type="ECO:0000256" key="1">
    <source>
        <dbReference type="ARBA" id="ARBA00006642"/>
    </source>
</evidence>
<feature type="binding site" evidence="13">
    <location>
        <begin position="109"/>
        <end position="112"/>
    </location>
    <ligand>
        <name>NAD(+)</name>
        <dbReference type="ChEBI" id="CHEBI:57540"/>
    </ligand>
</feature>
<feature type="domain" description="Dihydrodipicolinate reductase N-terminal" evidence="14">
    <location>
        <begin position="9"/>
        <end position="112"/>
    </location>
</feature>
<dbReference type="Pfam" id="PF05173">
    <property type="entry name" value="DapB_C"/>
    <property type="match status" value="1"/>
</dbReference>
<dbReference type="InterPro" id="IPR022663">
    <property type="entry name" value="DapB_C"/>
</dbReference>
<dbReference type="GO" id="GO:0019877">
    <property type="term" value="P:diaminopimelate biosynthetic process"/>
    <property type="evidence" value="ECO:0007669"/>
    <property type="project" value="UniProtKB-UniRule"/>
</dbReference>
<dbReference type="EMBL" id="JACBZP010000001">
    <property type="protein sequence ID" value="NYI67808.1"/>
    <property type="molecule type" value="Genomic_DNA"/>
</dbReference>
<evidence type="ECO:0000256" key="13">
    <source>
        <dbReference type="HAMAP-Rule" id="MF_00102"/>
    </source>
</evidence>
<dbReference type="Proteomes" id="UP000539111">
    <property type="component" value="Unassembled WGS sequence"/>
</dbReference>
<evidence type="ECO:0000256" key="3">
    <source>
        <dbReference type="ARBA" id="ARBA00022605"/>
    </source>
</evidence>
<keyword evidence="17" id="KW-1185">Reference proteome</keyword>
<evidence type="ECO:0000256" key="10">
    <source>
        <dbReference type="ARBA" id="ARBA00038983"/>
    </source>
</evidence>
<feature type="binding site" evidence="13">
    <location>
        <begin position="149"/>
        <end position="150"/>
    </location>
    <ligand>
        <name>(S)-2,3,4,5-tetrahydrodipicolinate</name>
        <dbReference type="ChEBI" id="CHEBI:16845"/>
    </ligand>
</feature>
<evidence type="ECO:0000313" key="17">
    <source>
        <dbReference type="Proteomes" id="UP000539111"/>
    </source>
</evidence>
<dbReference type="InterPro" id="IPR023940">
    <property type="entry name" value="DHDPR_bac"/>
</dbReference>
<protein>
    <recommendedName>
        <fullName evidence="10 13">4-hydroxy-tetrahydrodipicolinate reductase</fullName>
        <shortName evidence="13">HTPA reductase</shortName>
        <ecNumber evidence="10 13">1.17.1.8</ecNumber>
    </recommendedName>
</protein>
<keyword evidence="7 13" id="KW-0520">NAD</keyword>
<dbReference type="UniPathway" id="UPA00034">
    <property type="reaction ID" value="UER00018"/>
</dbReference>
<dbReference type="SUPFAM" id="SSF55347">
    <property type="entry name" value="Glyceraldehyde-3-phosphate dehydrogenase-like, C-terminal domain"/>
    <property type="match status" value="1"/>
</dbReference>
<evidence type="ECO:0000256" key="5">
    <source>
        <dbReference type="ARBA" id="ARBA00022915"/>
    </source>
</evidence>
<feature type="active site" description="Proton donor" evidence="13">
    <location>
        <position position="143"/>
    </location>
</feature>
<keyword evidence="8 13" id="KW-0457">Lysine biosynthesis</keyword>
<evidence type="ECO:0000256" key="6">
    <source>
        <dbReference type="ARBA" id="ARBA00023002"/>
    </source>
</evidence>
<keyword evidence="2 13" id="KW-0963">Cytoplasm</keyword>
<evidence type="ECO:0000256" key="9">
    <source>
        <dbReference type="ARBA" id="ARBA00037922"/>
    </source>
</evidence>
<comment type="caution">
    <text evidence="13">Lacks conserved residue(s) required for the propagation of feature annotation.</text>
</comment>
<dbReference type="HAMAP" id="MF_00102">
    <property type="entry name" value="DapB"/>
    <property type="match status" value="1"/>
</dbReference>
<dbReference type="GO" id="GO:0008839">
    <property type="term" value="F:4-hydroxy-tetrahydrodipicolinate reductase"/>
    <property type="evidence" value="ECO:0007669"/>
    <property type="project" value="UniProtKB-UniRule"/>
</dbReference>
<comment type="caution">
    <text evidence="13">Was originally thought to be a dihydrodipicolinate reductase (DHDPR), catalyzing the conversion of dihydrodipicolinate to tetrahydrodipicolinate. However, it was shown in E.coli that the substrate of the enzymatic reaction is not dihydrodipicolinate (DHDP) but in fact (2S,4S)-4-hydroxy-2,3,4,5-tetrahydrodipicolinic acid (HTPA), the product released by the DapA-catalyzed reaction.</text>
</comment>
<accession>A0A7Z0D2V0</accession>
<dbReference type="Gene3D" id="3.30.360.10">
    <property type="entry name" value="Dihydrodipicolinate Reductase, domain 2"/>
    <property type="match status" value="1"/>
</dbReference>
<name>A0A7Z0D2V0_9MICO</name>
<organism evidence="16 17">
    <name type="scientific">Spelaeicoccus albus</name>
    <dbReference type="NCBI Taxonomy" id="1280376"/>
    <lineage>
        <taxon>Bacteria</taxon>
        <taxon>Bacillati</taxon>
        <taxon>Actinomycetota</taxon>
        <taxon>Actinomycetes</taxon>
        <taxon>Micrococcales</taxon>
        <taxon>Brevibacteriaceae</taxon>
        <taxon>Spelaeicoccus</taxon>
    </lineage>
</organism>
<dbReference type="PANTHER" id="PTHR20836">
    <property type="entry name" value="DIHYDRODIPICOLINATE REDUCTASE"/>
    <property type="match status" value="1"/>
</dbReference>
<dbReference type="GO" id="GO:0005829">
    <property type="term" value="C:cytosol"/>
    <property type="evidence" value="ECO:0007669"/>
    <property type="project" value="TreeGrafter"/>
</dbReference>
<keyword evidence="4 13" id="KW-0521">NADP</keyword>
<evidence type="ECO:0000256" key="11">
    <source>
        <dbReference type="ARBA" id="ARBA00049080"/>
    </source>
</evidence>
<dbReference type="SUPFAM" id="SSF51735">
    <property type="entry name" value="NAD(P)-binding Rossmann-fold domains"/>
    <property type="match status" value="1"/>
</dbReference>
<sequence>MTSQAGTLRVGVLGAHGRMGTEATRAIDASDDLELSAALGSADDLSEFERTDTDVVVELTVPTATEDNVTSLVGRGFNVVVGTSGWDDAAQDRLRAGLADHPDVGVLIAPNFSISAVLAMDFAARAAKYFESAEVIELHQPTKVDAPSGTAVHTASGIAAARKTAGLPDMPDGTEHSLDGARGANVDGVRVHSVRMRGLVAHEEIVFGDAGQQLKITTDSFDRGSFMPGVLHAARTVPGRPGLTVGLENYLDL</sequence>
<reference evidence="16 17" key="1">
    <citation type="submission" date="2020-07" db="EMBL/GenBank/DDBJ databases">
        <title>Sequencing the genomes of 1000 actinobacteria strains.</title>
        <authorList>
            <person name="Klenk H.-P."/>
        </authorList>
    </citation>
    <scope>NUCLEOTIDE SEQUENCE [LARGE SCALE GENOMIC DNA]</scope>
    <source>
        <strain evidence="16 17">DSM 26341</strain>
    </source>
</reference>
<evidence type="ECO:0000256" key="4">
    <source>
        <dbReference type="ARBA" id="ARBA00022857"/>
    </source>
</evidence>
<evidence type="ECO:0000256" key="7">
    <source>
        <dbReference type="ARBA" id="ARBA00023027"/>
    </source>
</evidence>
<dbReference type="RefSeq" id="WP_179428057.1">
    <property type="nucleotide sequence ID" value="NZ_JACBZP010000001.1"/>
</dbReference>
<dbReference type="PIRSF" id="PIRSF000161">
    <property type="entry name" value="DHPR"/>
    <property type="match status" value="1"/>
</dbReference>
<comment type="subcellular location">
    <subcellularLocation>
        <location evidence="13">Cytoplasm</location>
    </subcellularLocation>
</comment>
<keyword evidence="5 13" id="KW-0220">Diaminopimelate biosynthesis</keyword>
<evidence type="ECO:0000259" key="15">
    <source>
        <dbReference type="Pfam" id="PF05173"/>
    </source>
</evidence>
<dbReference type="CDD" id="cd02274">
    <property type="entry name" value="DHDPR_N"/>
    <property type="match status" value="1"/>
</dbReference>
<dbReference type="PANTHER" id="PTHR20836:SF0">
    <property type="entry name" value="4-HYDROXY-TETRAHYDRODIPICOLINATE REDUCTASE 1, CHLOROPLASTIC-RELATED"/>
    <property type="match status" value="1"/>
</dbReference>
<evidence type="ECO:0000313" key="16">
    <source>
        <dbReference type="EMBL" id="NYI67808.1"/>
    </source>
</evidence>
<dbReference type="EC" id="1.17.1.8" evidence="10 13"/>
<comment type="subunit">
    <text evidence="13">Homotetramer.</text>
</comment>
<comment type="pathway">
    <text evidence="9 13">Amino-acid biosynthesis; L-lysine biosynthesis via DAP pathway; (S)-tetrahydrodipicolinate from L-aspartate: step 4/4.</text>
</comment>
<dbReference type="GO" id="GO:0051287">
    <property type="term" value="F:NAD binding"/>
    <property type="evidence" value="ECO:0007669"/>
    <property type="project" value="UniProtKB-UniRule"/>
</dbReference>
<comment type="function">
    <text evidence="13">Catalyzes the conversion of 4-hydroxy-tetrahydrodipicolinate (HTPA) to tetrahydrodipicolinate.</text>
</comment>
<feature type="binding site" evidence="13">
    <location>
        <begin position="14"/>
        <end position="19"/>
    </location>
    <ligand>
        <name>NAD(+)</name>
        <dbReference type="ChEBI" id="CHEBI:57540"/>
    </ligand>
</feature>
<evidence type="ECO:0000256" key="12">
    <source>
        <dbReference type="ARBA" id="ARBA00049396"/>
    </source>
</evidence>
<dbReference type="InterPro" id="IPR036291">
    <property type="entry name" value="NAD(P)-bd_dom_sf"/>
</dbReference>
<dbReference type="InterPro" id="IPR000846">
    <property type="entry name" value="DapB_N"/>
</dbReference>
<feature type="active site" description="Proton donor/acceptor" evidence="13">
    <location>
        <position position="139"/>
    </location>
</feature>